<dbReference type="EMBL" id="CM043797">
    <property type="protein sequence ID" value="KAI4815667.1"/>
    <property type="molecule type" value="Genomic_DNA"/>
</dbReference>
<evidence type="ECO:0000313" key="1">
    <source>
        <dbReference type="EMBL" id="KAI4815667.1"/>
    </source>
</evidence>
<keyword evidence="2" id="KW-1185">Reference proteome</keyword>
<accession>A0ACB9WPD2</accession>
<gene>
    <name evidence="1" type="ORF">KUCAC02_005804</name>
</gene>
<comment type="caution">
    <text evidence="1">The sequence shown here is derived from an EMBL/GenBank/DDBJ whole genome shotgun (WGS) entry which is preliminary data.</text>
</comment>
<name>A0ACB9WPD2_CHAAC</name>
<protein>
    <submittedName>
        <fullName evidence="1">Uncharacterized protein</fullName>
    </submittedName>
</protein>
<evidence type="ECO:0000313" key="2">
    <source>
        <dbReference type="Proteomes" id="UP001057452"/>
    </source>
</evidence>
<sequence>MKSLQSGFKHVHDGGLQLQSDPLKMKLDNNININMPPIETKVLIIQRAWRDFLQTQEVEKRSPSPPSLSSSDKMSMSISMTTLSDGSTPWGYGGQQEETIANYSILDLESIDWGFARSLILVLTKKLLPASVFFCGKLHSFELAVHTRMSTSIAPLRLWALVPVLKKQAAITALPQTVSQQTVACASSLLNSDKRIMGPRRLNRTFSVGFEAWEKPGDRIKDAARNGIKEESVGN</sequence>
<dbReference type="Proteomes" id="UP001057452">
    <property type="component" value="Chromosome 13"/>
</dbReference>
<reference evidence="1" key="1">
    <citation type="submission" date="2022-05" db="EMBL/GenBank/DDBJ databases">
        <title>Chromosome-level genome of Chaenocephalus aceratus.</title>
        <authorList>
            <person name="Park H."/>
        </authorList>
    </citation>
    <scope>NUCLEOTIDE SEQUENCE</scope>
    <source>
        <strain evidence="1">KU_202001</strain>
    </source>
</reference>
<organism evidence="1 2">
    <name type="scientific">Chaenocephalus aceratus</name>
    <name type="common">Blackfin icefish</name>
    <name type="synonym">Chaenichthys aceratus</name>
    <dbReference type="NCBI Taxonomy" id="36190"/>
    <lineage>
        <taxon>Eukaryota</taxon>
        <taxon>Metazoa</taxon>
        <taxon>Chordata</taxon>
        <taxon>Craniata</taxon>
        <taxon>Vertebrata</taxon>
        <taxon>Euteleostomi</taxon>
        <taxon>Actinopterygii</taxon>
        <taxon>Neopterygii</taxon>
        <taxon>Teleostei</taxon>
        <taxon>Neoteleostei</taxon>
        <taxon>Acanthomorphata</taxon>
        <taxon>Eupercaria</taxon>
        <taxon>Perciformes</taxon>
        <taxon>Notothenioidei</taxon>
        <taxon>Channichthyidae</taxon>
        <taxon>Chaenocephalus</taxon>
    </lineage>
</organism>
<proteinExistence type="predicted"/>